<dbReference type="EMBL" id="JACZZA010000013">
    <property type="protein sequence ID" value="MBE1162368.1"/>
    <property type="molecule type" value="Genomic_DNA"/>
</dbReference>
<gene>
    <name evidence="2" type="ORF">IGX34_18440</name>
</gene>
<feature type="transmembrane region" description="Helical" evidence="1">
    <location>
        <begin position="86"/>
        <end position="108"/>
    </location>
</feature>
<dbReference type="Proteomes" id="UP000651010">
    <property type="component" value="Unassembled WGS sequence"/>
</dbReference>
<dbReference type="RefSeq" id="WP_192557211.1">
    <property type="nucleotide sequence ID" value="NZ_JACZZA010000013.1"/>
</dbReference>
<evidence type="ECO:0000313" key="2">
    <source>
        <dbReference type="EMBL" id="MBE1162368.1"/>
    </source>
</evidence>
<feature type="transmembrane region" description="Helical" evidence="1">
    <location>
        <begin position="152"/>
        <end position="172"/>
    </location>
</feature>
<feature type="transmembrane region" description="Helical" evidence="1">
    <location>
        <begin position="114"/>
        <end position="132"/>
    </location>
</feature>
<reference evidence="2 3" key="1">
    <citation type="submission" date="2020-09" db="EMBL/GenBank/DDBJ databases">
        <title>Dyella sp. 7MK23 isolated from forest soil.</title>
        <authorList>
            <person name="Fu J."/>
        </authorList>
    </citation>
    <scope>NUCLEOTIDE SEQUENCE [LARGE SCALE GENOMIC DNA]</scope>
    <source>
        <strain evidence="2 3">7MK23</strain>
    </source>
</reference>
<dbReference type="InterPro" id="IPR050623">
    <property type="entry name" value="Glucan_succinyl_AcylTrfase"/>
</dbReference>
<keyword evidence="1" id="KW-1133">Transmembrane helix</keyword>
<sequence length="232" mass="26891">MLLLLPAMLWWKQSRLRVAPGPWLVLLGLPLGINEVLLKSLFPETHNFVSDWYVFNNYLLLTAYGYVMASMPGVWQWLCECRRWSLIAGVASLVLLITLFNTGLILHGSVADGIGANIFTWLWVMAFLGYGYRYLSFVNPLLRWAREASYPFYILHQTIIVMIGYYIIQYAWAPWTKYVVILLLSMGACLVLYEGCVRRFAVLRLVFGMKVQPERSQLVLPWSRRTVRDDIQ</sequence>
<evidence type="ECO:0008006" key="4">
    <source>
        <dbReference type="Google" id="ProtNLM"/>
    </source>
</evidence>
<accession>A0ABR9GEA3</accession>
<feature type="transmembrane region" description="Helical" evidence="1">
    <location>
        <begin position="178"/>
        <end position="197"/>
    </location>
</feature>
<organism evidence="2 3">
    <name type="scientific">Dyella acidiphila</name>
    <dbReference type="NCBI Taxonomy" id="2775866"/>
    <lineage>
        <taxon>Bacteria</taxon>
        <taxon>Pseudomonadati</taxon>
        <taxon>Pseudomonadota</taxon>
        <taxon>Gammaproteobacteria</taxon>
        <taxon>Lysobacterales</taxon>
        <taxon>Rhodanobacteraceae</taxon>
        <taxon>Dyella</taxon>
    </lineage>
</organism>
<protein>
    <recommendedName>
        <fullName evidence="4">Acyltransferase 3 domain-containing protein</fullName>
    </recommendedName>
</protein>
<comment type="caution">
    <text evidence="2">The sequence shown here is derived from an EMBL/GenBank/DDBJ whole genome shotgun (WGS) entry which is preliminary data.</text>
</comment>
<dbReference type="PANTHER" id="PTHR36927">
    <property type="entry name" value="BLR4337 PROTEIN"/>
    <property type="match status" value="1"/>
</dbReference>
<dbReference type="PANTHER" id="PTHR36927:SF3">
    <property type="entry name" value="GLUCANS BIOSYNTHESIS PROTEIN C"/>
    <property type="match status" value="1"/>
</dbReference>
<keyword evidence="3" id="KW-1185">Reference proteome</keyword>
<keyword evidence="1" id="KW-0472">Membrane</keyword>
<evidence type="ECO:0000256" key="1">
    <source>
        <dbReference type="SAM" id="Phobius"/>
    </source>
</evidence>
<proteinExistence type="predicted"/>
<name>A0ABR9GEA3_9GAMM</name>
<keyword evidence="1" id="KW-0812">Transmembrane</keyword>
<feature type="transmembrane region" description="Helical" evidence="1">
    <location>
        <begin position="58"/>
        <end position="79"/>
    </location>
</feature>
<evidence type="ECO:0000313" key="3">
    <source>
        <dbReference type="Proteomes" id="UP000651010"/>
    </source>
</evidence>
<feature type="transmembrane region" description="Helical" evidence="1">
    <location>
        <begin position="21"/>
        <end position="38"/>
    </location>
</feature>